<evidence type="ECO:0000256" key="1">
    <source>
        <dbReference type="ARBA" id="ARBA00023054"/>
    </source>
</evidence>
<dbReference type="GO" id="GO:0035493">
    <property type="term" value="P:SNARE complex assembly"/>
    <property type="evidence" value="ECO:0007669"/>
    <property type="project" value="TreeGrafter"/>
</dbReference>
<reference evidence="3" key="2">
    <citation type="submission" date="2017-02" db="UniProtKB">
        <authorList>
            <consortium name="WormBaseParasite"/>
        </authorList>
    </citation>
    <scope>IDENTIFICATION</scope>
</reference>
<reference evidence="2" key="1">
    <citation type="submission" date="2012-09" db="EMBL/GenBank/DDBJ databases">
        <authorList>
            <person name="Martin A.A."/>
        </authorList>
    </citation>
    <scope>NUCLEOTIDE SEQUENCE</scope>
</reference>
<dbReference type="PANTHER" id="PTHR15157:SF5">
    <property type="entry name" value="UV RADIATION RESISTANCE-ASSOCIATED GENE PROTEIN"/>
    <property type="match status" value="1"/>
</dbReference>
<dbReference type="GO" id="GO:0000323">
    <property type="term" value="C:lytic vacuole"/>
    <property type="evidence" value="ECO:0007669"/>
    <property type="project" value="TreeGrafter"/>
</dbReference>
<dbReference type="PANTHER" id="PTHR15157">
    <property type="entry name" value="UV RADIATION RESISTANCE-ASSOCIATED GENE PROTEIN"/>
    <property type="match status" value="1"/>
</dbReference>
<evidence type="ECO:0000313" key="3">
    <source>
        <dbReference type="WBParaSite" id="ACAC_0000564301-mRNA-1"/>
    </source>
</evidence>
<accession>A0A0K0D6E8</accession>
<evidence type="ECO:0000313" key="2">
    <source>
        <dbReference type="Proteomes" id="UP000035642"/>
    </source>
</evidence>
<keyword evidence="2" id="KW-1185">Reference proteome</keyword>
<organism evidence="2 3">
    <name type="scientific">Angiostrongylus cantonensis</name>
    <name type="common">Rat lungworm</name>
    <dbReference type="NCBI Taxonomy" id="6313"/>
    <lineage>
        <taxon>Eukaryota</taxon>
        <taxon>Metazoa</taxon>
        <taxon>Ecdysozoa</taxon>
        <taxon>Nematoda</taxon>
        <taxon>Chromadorea</taxon>
        <taxon>Rhabditida</taxon>
        <taxon>Rhabditina</taxon>
        <taxon>Rhabditomorpha</taxon>
        <taxon>Strongyloidea</taxon>
        <taxon>Metastrongylidae</taxon>
        <taxon>Angiostrongylus</taxon>
    </lineage>
</organism>
<dbReference type="Proteomes" id="UP000035642">
    <property type="component" value="Unassembled WGS sequence"/>
</dbReference>
<proteinExistence type="predicted"/>
<dbReference type="GO" id="GO:0000149">
    <property type="term" value="F:SNARE binding"/>
    <property type="evidence" value="ECO:0007669"/>
    <property type="project" value="TreeGrafter"/>
</dbReference>
<name>A0A0K0D6E8_ANGCA</name>
<dbReference type="STRING" id="6313.A0A0K0D6E8"/>
<dbReference type="GO" id="GO:0005768">
    <property type="term" value="C:endosome"/>
    <property type="evidence" value="ECO:0007669"/>
    <property type="project" value="TreeGrafter"/>
</dbReference>
<protein>
    <submittedName>
        <fullName evidence="3">Uncharacterized protein</fullName>
    </submittedName>
</protein>
<dbReference type="WBParaSite" id="ACAC_0000564301-mRNA-1">
    <property type="protein sequence ID" value="ACAC_0000564301-mRNA-1"/>
    <property type="gene ID" value="ACAC_0000564301"/>
</dbReference>
<dbReference type="AlphaFoldDB" id="A0A0K0D6E8"/>
<keyword evidence="1" id="KW-0175">Coiled coil</keyword>
<sequence>MQLLQADSLCRVLCGGGGNDKRTGQLDGPSRSGRVASLVISLVARLIFLMSPVDSLTHSSCSGKSPRVQIASDVCWNRLRTVALAICSTREKLEYHQFQLHEGGDLHYLVEAHQLVRSFSITCEERQNAGLTNPQFFIVFCMVCDAYDVQNVQVTRDAHGKHPCPCSTIDSICNVHLPPVTELIGHQEIEISAALGYVAHFLDCVAKLLDYQFRYPLQPGASSSSIYFPKENKRHVNFNCLYLIHLS</sequence>